<keyword evidence="2" id="KW-1185">Reference proteome</keyword>
<comment type="caution">
    <text evidence="1">The sequence shown here is derived from an EMBL/GenBank/DDBJ whole genome shotgun (WGS) entry which is preliminary data.</text>
</comment>
<protein>
    <submittedName>
        <fullName evidence="1">Uncharacterized protein</fullName>
    </submittedName>
</protein>
<dbReference type="EMBL" id="CM042037">
    <property type="protein sequence ID" value="KAI3742187.1"/>
    <property type="molecule type" value="Genomic_DNA"/>
</dbReference>
<reference evidence="1 2" key="2">
    <citation type="journal article" date="2022" name="Mol. Ecol. Resour.">
        <title>The genomes of chicory, endive, great burdock and yacon provide insights into Asteraceae paleo-polyploidization history and plant inulin production.</title>
        <authorList>
            <person name="Fan W."/>
            <person name="Wang S."/>
            <person name="Wang H."/>
            <person name="Wang A."/>
            <person name="Jiang F."/>
            <person name="Liu H."/>
            <person name="Zhao H."/>
            <person name="Xu D."/>
            <person name="Zhang Y."/>
        </authorList>
    </citation>
    <scope>NUCLEOTIDE SEQUENCE [LARGE SCALE GENOMIC DNA]</scope>
    <source>
        <strain evidence="2">cv. Yunnan</strain>
        <tissue evidence="1">Leaves</tissue>
    </source>
</reference>
<reference evidence="2" key="1">
    <citation type="journal article" date="2022" name="Mol. Ecol. Resour.">
        <title>The genomes of chicory, endive, great burdock and yacon provide insights into Asteraceae palaeo-polyploidization history and plant inulin production.</title>
        <authorList>
            <person name="Fan W."/>
            <person name="Wang S."/>
            <person name="Wang H."/>
            <person name="Wang A."/>
            <person name="Jiang F."/>
            <person name="Liu H."/>
            <person name="Zhao H."/>
            <person name="Xu D."/>
            <person name="Zhang Y."/>
        </authorList>
    </citation>
    <scope>NUCLEOTIDE SEQUENCE [LARGE SCALE GENOMIC DNA]</scope>
    <source>
        <strain evidence="2">cv. Yunnan</strain>
    </source>
</reference>
<evidence type="ECO:0000313" key="2">
    <source>
        <dbReference type="Proteomes" id="UP001056120"/>
    </source>
</evidence>
<evidence type="ECO:0000313" key="1">
    <source>
        <dbReference type="EMBL" id="KAI3742187.1"/>
    </source>
</evidence>
<gene>
    <name evidence="1" type="ORF">L1987_59867</name>
</gene>
<sequence length="668" mass="74251">MALKIPNSLKNWKDHFFYVSSGFLSVQLPRRDVNTPIEDPPPDSSTYEDGLCVLLYSRPSPIVVYDEPLLVLAGVSQNWDTHLLRPVPGRNGVEVDLLGILMGGDLSVTWKAVNIVLVSVGPCSPAPASSAHSASAPQGIVISPFESDDENEEAFLTRWGKWKSEESSSGSSPKRPTIRVVFNPATKPPSSPPAITEPSSPPATTDPSLIVPLRSIPMQSGQVDPPIDRITSFSPPASQIILSPFRGGHPLSPPNRRGESSGSDPFDDFRYELGHGDEIPPLTEEERASPFSPNWSLMTGASFDSAETSHDFMEHYLPYGERVFNRGLRTYQLSREHSFFIKNQLSRSVEMHHRILYFEDRYHTLLARHTEETKARLDEARAELQKVESIIQGSKLQDAEIARLKDEAASLSKLVEDKEAECVRVTSEVSLLHVDLDHSRGEIRQLEEKERRLNTQLARADEDKHHLETLIADKEDAWASERDGLTVELSTEKQQVETLKADLATMSAQKHALVRRIIALNKAAKSIGVQEGLAAGYAGSGKQVPLDSVEGHDLDAFQRLRDSTTVLQTSSNSLVSRLAGLPQASLDVLKSVLTEITQNQGEISIRKPIERNWMQKVKPGSQKVNRKHFRALHEVVQTLKCSPVLPDYARERKGYFARPCIAKILAYK</sequence>
<dbReference type="Proteomes" id="UP001056120">
    <property type="component" value="Linkage Group LG20"/>
</dbReference>
<accession>A0ACB9D6I9</accession>
<name>A0ACB9D6I9_9ASTR</name>
<organism evidence="1 2">
    <name type="scientific">Smallanthus sonchifolius</name>
    <dbReference type="NCBI Taxonomy" id="185202"/>
    <lineage>
        <taxon>Eukaryota</taxon>
        <taxon>Viridiplantae</taxon>
        <taxon>Streptophyta</taxon>
        <taxon>Embryophyta</taxon>
        <taxon>Tracheophyta</taxon>
        <taxon>Spermatophyta</taxon>
        <taxon>Magnoliopsida</taxon>
        <taxon>eudicotyledons</taxon>
        <taxon>Gunneridae</taxon>
        <taxon>Pentapetalae</taxon>
        <taxon>asterids</taxon>
        <taxon>campanulids</taxon>
        <taxon>Asterales</taxon>
        <taxon>Asteraceae</taxon>
        <taxon>Asteroideae</taxon>
        <taxon>Heliantheae alliance</taxon>
        <taxon>Millerieae</taxon>
        <taxon>Smallanthus</taxon>
    </lineage>
</organism>
<proteinExistence type="predicted"/>